<dbReference type="PANTHER" id="PTHR33096">
    <property type="entry name" value="CXC2 DOMAIN-CONTAINING PROTEIN"/>
    <property type="match status" value="1"/>
</dbReference>
<dbReference type="Proteomes" id="UP000275078">
    <property type="component" value="Unassembled WGS sequence"/>
</dbReference>
<dbReference type="InterPro" id="IPR041320">
    <property type="entry name" value="CxC1"/>
</dbReference>
<feature type="region of interest" description="Disordered" evidence="1">
    <location>
        <begin position="146"/>
        <end position="165"/>
    </location>
</feature>
<evidence type="ECO:0000259" key="2">
    <source>
        <dbReference type="Pfam" id="PF18802"/>
    </source>
</evidence>
<dbReference type="EMBL" id="ML120102">
    <property type="protein sequence ID" value="RPA70730.1"/>
    <property type="molecule type" value="Genomic_DNA"/>
</dbReference>
<reference evidence="3 4" key="1">
    <citation type="journal article" date="2018" name="Nat. Ecol. Evol.">
        <title>Pezizomycetes genomes reveal the molecular basis of ectomycorrhizal truffle lifestyle.</title>
        <authorList>
            <person name="Murat C."/>
            <person name="Payen T."/>
            <person name="Noel B."/>
            <person name="Kuo A."/>
            <person name="Morin E."/>
            <person name="Chen J."/>
            <person name="Kohler A."/>
            <person name="Krizsan K."/>
            <person name="Balestrini R."/>
            <person name="Da Silva C."/>
            <person name="Montanini B."/>
            <person name="Hainaut M."/>
            <person name="Levati E."/>
            <person name="Barry K.W."/>
            <person name="Belfiori B."/>
            <person name="Cichocki N."/>
            <person name="Clum A."/>
            <person name="Dockter R.B."/>
            <person name="Fauchery L."/>
            <person name="Guy J."/>
            <person name="Iotti M."/>
            <person name="Le Tacon F."/>
            <person name="Lindquist E.A."/>
            <person name="Lipzen A."/>
            <person name="Malagnac F."/>
            <person name="Mello A."/>
            <person name="Molinier V."/>
            <person name="Miyauchi S."/>
            <person name="Poulain J."/>
            <person name="Riccioni C."/>
            <person name="Rubini A."/>
            <person name="Sitrit Y."/>
            <person name="Splivallo R."/>
            <person name="Traeger S."/>
            <person name="Wang M."/>
            <person name="Zifcakova L."/>
            <person name="Wipf D."/>
            <person name="Zambonelli A."/>
            <person name="Paolocci F."/>
            <person name="Nowrousian M."/>
            <person name="Ottonello S."/>
            <person name="Baldrian P."/>
            <person name="Spatafora J.W."/>
            <person name="Henrissat B."/>
            <person name="Nagy L.G."/>
            <person name="Aury J.M."/>
            <person name="Wincker P."/>
            <person name="Grigoriev I.V."/>
            <person name="Bonfante P."/>
            <person name="Martin F.M."/>
        </authorList>
    </citation>
    <scope>NUCLEOTIDE SEQUENCE [LARGE SCALE GENOMIC DNA]</scope>
    <source>
        <strain evidence="3 4">RN42</strain>
    </source>
</reference>
<evidence type="ECO:0000256" key="1">
    <source>
        <dbReference type="SAM" id="MobiDB-lite"/>
    </source>
</evidence>
<evidence type="ECO:0000313" key="3">
    <source>
        <dbReference type="EMBL" id="RPA70730.1"/>
    </source>
</evidence>
<evidence type="ECO:0000313" key="4">
    <source>
        <dbReference type="Proteomes" id="UP000275078"/>
    </source>
</evidence>
<protein>
    <recommendedName>
        <fullName evidence="2">CxC1-like cysteine cluster associated with KDZ transposases domain-containing protein</fullName>
    </recommendedName>
</protein>
<gene>
    <name evidence="3" type="ORF">BJ508DRAFT_316274</name>
</gene>
<proteinExistence type="predicted"/>
<organism evidence="3 4">
    <name type="scientific">Ascobolus immersus RN42</name>
    <dbReference type="NCBI Taxonomy" id="1160509"/>
    <lineage>
        <taxon>Eukaryota</taxon>
        <taxon>Fungi</taxon>
        <taxon>Dikarya</taxon>
        <taxon>Ascomycota</taxon>
        <taxon>Pezizomycotina</taxon>
        <taxon>Pezizomycetes</taxon>
        <taxon>Pezizales</taxon>
        <taxon>Ascobolaceae</taxon>
        <taxon>Ascobolus</taxon>
    </lineage>
</organism>
<name>A0A3N4HEX1_ASCIM</name>
<accession>A0A3N4HEX1</accession>
<dbReference type="Pfam" id="PF18802">
    <property type="entry name" value="CxC1"/>
    <property type="match status" value="1"/>
</dbReference>
<dbReference type="AlphaFoldDB" id="A0A3N4HEX1"/>
<dbReference type="PANTHER" id="PTHR33096:SF1">
    <property type="entry name" value="CXC1-LIKE CYSTEINE CLUSTER ASSOCIATED WITH KDZ TRANSPOSASES DOMAIN-CONTAINING PROTEIN"/>
    <property type="match status" value="1"/>
</dbReference>
<sequence length="313" mass="35293">MLQCKCRRRNISPVDITLIDVLSCRTVQFPRCQCMHWAGRLFAHGFFPTKANPKVALSLTLLEMFQCFSTTGSGGFSKQGFANGLKAFHRIILRREPLATYEKMFRGCFPFYLRVREARDEALFNVLNRRWERTWREEYGQAFAPADRETDSAGTPAPSTTPMQGGIVATSANTPGPTTPSLDATRLLPSASSIQLGRPFRLELGSYNSICSACFHRDHRDNSPIVTSLDGNFQHSRWIHVSPGGGDGRQTIFFHVPSWERERVRDNEAETEKDEAKEDHVAGTICEHNFKATSKPKSMTQKDETGLLMIVCR</sequence>
<keyword evidence="4" id="KW-1185">Reference proteome</keyword>
<feature type="domain" description="CxC1-like cysteine cluster associated with KDZ transposases" evidence="2">
    <location>
        <begin position="3"/>
        <end position="88"/>
    </location>
</feature>